<evidence type="ECO:0000256" key="3">
    <source>
        <dbReference type="ARBA" id="ARBA00022645"/>
    </source>
</evidence>
<organism evidence="16 17">
    <name type="scientific">Gandjariella thermophila</name>
    <dbReference type="NCBI Taxonomy" id="1931992"/>
    <lineage>
        <taxon>Bacteria</taxon>
        <taxon>Bacillati</taxon>
        <taxon>Actinomycetota</taxon>
        <taxon>Actinomycetes</taxon>
        <taxon>Pseudonocardiales</taxon>
        <taxon>Pseudonocardiaceae</taxon>
        <taxon>Gandjariella</taxon>
    </lineage>
</organism>
<evidence type="ECO:0000256" key="6">
    <source>
        <dbReference type="ARBA" id="ARBA00022679"/>
    </source>
</evidence>
<accession>A0A4D4J7R8</accession>
<keyword evidence="4" id="KW-0645">Protease</keyword>
<keyword evidence="17" id="KW-1185">Reference proteome</keyword>
<comment type="catalytic activity">
    <reaction evidence="13">
        <text>[GlcNAc-(1-&gt;4)-Mur2Ac(oyl-L-Ala-gamma-D-Glu-L-Lys-D-Ala-D-Ala)](n)-di-trans,octa-cis-undecaprenyl diphosphate + beta-D-GlcNAc-(1-&gt;4)-Mur2Ac(oyl-L-Ala-gamma-D-Glu-L-Lys-D-Ala-D-Ala)-di-trans,octa-cis-undecaprenyl diphosphate = [GlcNAc-(1-&gt;4)-Mur2Ac(oyl-L-Ala-gamma-D-Glu-L-Lys-D-Ala-D-Ala)](n+1)-di-trans,octa-cis-undecaprenyl diphosphate + di-trans,octa-cis-undecaprenyl diphosphate + H(+)</text>
        <dbReference type="Rhea" id="RHEA:23708"/>
        <dbReference type="Rhea" id="RHEA-COMP:9602"/>
        <dbReference type="Rhea" id="RHEA-COMP:9603"/>
        <dbReference type="ChEBI" id="CHEBI:15378"/>
        <dbReference type="ChEBI" id="CHEBI:58405"/>
        <dbReference type="ChEBI" id="CHEBI:60033"/>
        <dbReference type="ChEBI" id="CHEBI:78435"/>
        <dbReference type="EC" id="2.4.99.28"/>
    </reaction>
</comment>
<dbReference type="FunFam" id="1.10.3810.10:FF:000001">
    <property type="entry name" value="Penicillin-binding protein 1A"/>
    <property type="match status" value="1"/>
</dbReference>
<dbReference type="Gene3D" id="3.30.10.20">
    <property type="match status" value="1"/>
</dbReference>
<evidence type="ECO:0000256" key="7">
    <source>
        <dbReference type="ARBA" id="ARBA00022801"/>
    </source>
</evidence>
<evidence type="ECO:0000256" key="4">
    <source>
        <dbReference type="ARBA" id="ARBA00022670"/>
    </source>
</evidence>
<evidence type="ECO:0000256" key="13">
    <source>
        <dbReference type="ARBA" id="ARBA00049902"/>
    </source>
</evidence>
<comment type="similarity">
    <text evidence="1">In the C-terminal section; belongs to the transpeptidase family.</text>
</comment>
<keyword evidence="3" id="KW-0121">Carboxypeptidase</keyword>
<keyword evidence="7" id="KW-0378">Hydrolase</keyword>
<name>A0A4D4J7R8_9PSEU</name>
<evidence type="ECO:0000256" key="2">
    <source>
        <dbReference type="ARBA" id="ARBA00007739"/>
    </source>
</evidence>
<dbReference type="PANTHER" id="PTHR32282:SF33">
    <property type="entry name" value="PEPTIDOGLYCAN GLYCOSYLTRANSFERASE"/>
    <property type="match status" value="1"/>
</dbReference>
<dbReference type="CDD" id="cd06577">
    <property type="entry name" value="PASTA_pknB"/>
    <property type="match status" value="1"/>
</dbReference>
<feature type="compositionally biased region" description="Pro residues" evidence="14">
    <location>
        <begin position="785"/>
        <end position="807"/>
    </location>
</feature>
<feature type="region of interest" description="Disordered" evidence="14">
    <location>
        <begin position="781"/>
        <end position="816"/>
    </location>
</feature>
<dbReference type="EMBL" id="BJFL01000009">
    <property type="protein sequence ID" value="GDY30708.1"/>
    <property type="molecule type" value="Genomic_DNA"/>
</dbReference>
<dbReference type="SUPFAM" id="SSF53955">
    <property type="entry name" value="Lysozyme-like"/>
    <property type="match status" value="1"/>
</dbReference>
<keyword evidence="6" id="KW-0808">Transferase</keyword>
<evidence type="ECO:0000259" key="15">
    <source>
        <dbReference type="PROSITE" id="PS51178"/>
    </source>
</evidence>
<comment type="caution">
    <text evidence="16">The sequence shown here is derived from an EMBL/GenBank/DDBJ whole genome shotgun (WGS) entry which is preliminary data.</text>
</comment>
<dbReference type="Pfam" id="PF03793">
    <property type="entry name" value="PASTA"/>
    <property type="match status" value="1"/>
</dbReference>
<dbReference type="RefSeq" id="WP_137813820.1">
    <property type="nucleotide sequence ID" value="NZ_BJFL01000009.1"/>
</dbReference>
<evidence type="ECO:0000256" key="9">
    <source>
        <dbReference type="ARBA" id="ARBA00022984"/>
    </source>
</evidence>
<dbReference type="SMART" id="SM00740">
    <property type="entry name" value="PASTA"/>
    <property type="match status" value="1"/>
</dbReference>
<dbReference type="Gene3D" id="1.10.3810.10">
    <property type="entry name" value="Biosynthetic peptidoglycan transglycosylase-like"/>
    <property type="match status" value="1"/>
</dbReference>
<proteinExistence type="inferred from homology"/>
<dbReference type="GO" id="GO:0008360">
    <property type="term" value="P:regulation of cell shape"/>
    <property type="evidence" value="ECO:0007669"/>
    <property type="project" value="UniProtKB-KW"/>
</dbReference>
<keyword evidence="9" id="KW-0573">Peptidoglycan synthesis</keyword>
<dbReference type="Pfam" id="PF00912">
    <property type="entry name" value="Transgly"/>
    <property type="match status" value="1"/>
</dbReference>
<evidence type="ECO:0000256" key="11">
    <source>
        <dbReference type="ARBA" id="ARBA00023316"/>
    </source>
</evidence>
<evidence type="ECO:0000313" key="17">
    <source>
        <dbReference type="Proteomes" id="UP000298860"/>
    </source>
</evidence>
<feature type="domain" description="PASTA" evidence="15">
    <location>
        <begin position="711"/>
        <end position="774"/>
    </location>
</feature>
<keyword evidence="5" id="KW-0328">Glycosyltransferase</keyword>
<dbReference type="InterPro" id="IPR001264">
    <property type="entry name" value="Glyco_trans_51"/>
</dbReference>
<dbReference type="PANTHER" id="PTHR32282">
    <property type="entry name" value="BINDING PROTEIN TRANSPEPTIDASE, PUTATIVE-RELATED"/>
    <property type="match status" value="1"/>
</dbReference>
<keyword evidence="11" id="KW-0961">Cell wall biogenesis/degradation</keyword>
<comment type="similarity">
    <text evidence="2">In the N-terminal section; belongs to the glycosyltransferase 51 family.</text>
</comment>
<protein>
    <submittedName>
        <fullName evidence="16">Penicillin-binding protein</fullName>
    </submittedName>
</protein>
<evidence type="ECO:0000313" key="16">
    <source>
        <dbReference type="EMBL" id="GDY30708.1"/>
    </source>
</evidence>
<dbReference type="Pfam" id="PF00905">
    <property type="entry name" value="Transpeptidase"/>
    <property type="match status" value="1"/>
</dbReference>
<evidence type="ECO:0000256" key="14">
    <source>
        <dbReference type="SAM" id="MobiDB-lite"/>
    </source>
</evidence>
<dbReference type="GO" id="GO:0009252">
    <property type="term" value="P:peptidoglycan biosynthetic process"/>
    <property type="evidence" value="ECO:0007669"/>
    <property type="project" value="UniProtKB-KW"/>
</dbReference>
<evidence type="ECO:0000256" key="5">
    <source>
        <dbReference type="ARBA" id="ARBA00022676"/>
    </source>
</evidence>
<dbReference type="GO" id="GO:0006508">
    <property type="term" value="P:proteolysis"/>
    <property type="evidence" value="ECO:0007669"/>
    <property type="project" value="UniProtKB-KW"/>
</dbReference>
<keyword evidence="8" id="KW-0133">Cell shape</keyword>
<dbReference type="InterPro" id="IPR036950">
    <property type="entry name" value="PBP_transglycosylase"/>
</dbReference>
<comment type="catalytic activity">
    <reaction evidence="12">
        <text>Preferential cleavage: (Ac)2-L-Lys-D-Ala-|-D-Ala. Also transpeptidation of peptidyl-alanyl moieties that are N-acyl substituents of D-alanine.</text>
        <dbReference type="EC" id="3.4.16.4"/>
    </reaction>
</comment>
<dbReference type="InterPro" id="IPR012338">
    <property type="entry name" value="Beta-lactam/transpept-like"/>
</dbReference>
<gene>
    <name evidence="16" type="ORF">GTS_23410</name>
</gene>
<evidence type="ECO:0000256" key="8">
    <source>
        <dbReference type="ARBA" id="ARBA00022960"/>
    </source>
</evidence>
<dbReference type="GO" id="GO:0071555">
    <property type="term" value="P:cell wall organization"/>
    <property type="evidence" value="ECO:0007669"/>
    <property type="project" value="UniProtKB-KW"/>
</dbReference>
<dbReference type="GO" id="GO:0009002">
    <property type="term" value="F:serine-type D-Ala-D-Ala carboxypeptidase activity"/>
    <property type="evidence" value="ECO:0007669"/>
    <property type="project" value="UniProtKB-EC"/>
</dbReference>
<dbReference type="AlphaFoldDB" id="A0A4D4J7R8"/>
<dbReference type="SUPFAM" id="SSF56601">
    <property type="entry name" value="beta-lactamase/transpeptidase-like"/>
    <property type="match status" value="1"/>
</dbReference>
<dbReference type="InterPro" id="IPR005543">
    <property type="entry name" value="PASTA_dom"/>
</dbReference>
<dbReference type="GO" id="GO:0030288">
    <property type="term" value="C:outer membrane-bounded periplasmic space"/>
    <property type="evidence" value="ECO:0007669"/>
    <property type="project" value="TreeGrafter"/>
</dbReference>
<dbReference type="PROSITE" id="PS51178">
    <property type="entry name" value="PASTA"/>
    <property type="match status" value="1"/>
</dbReference>
<evidence type="ECO:0000256" key="1">
    <source>
        <dbReference type="ARBA" id="ARBA00007090"/>
    </source>
</evidence>
<reference evidence="17" key="1">
    <citation type="submission" date="2019-04" db="EMBL/GenBank/DDBJ databases">
        <title>Draft genome sequence of Pseudonocardiaceae bacterium SL3-2-4.</title>
        <authorList>
            <person name="Ningsih F."/>
            <person name="Yokota A."/>
            <person name="Sakai Y."/>
            <person name="Nanatani K."/>
            <person name="Yabe S."/>
            <person name="Oetari A."/>
            <person name="Sjamsuridzal W."/>
        </authorList>
    </citation>
    <scope>NUCLEOTIDE SEQUENCE [LARGE SCALE GENOMIC DNA]</scope>
    <source>
        <strain evidence="17">SL3-2-4</strain>
    </source>
</reference>
<dbReference type="Proteomes" id="UP000298860">
    <property type="component" value="Unassembled WGS sequence"/>
</dbReference>
<dbReference type="GO" id="GO:0008658">
    <property type="term" value="F:penicillin binding"/>
    <property type="evidence" value="ECO:0007669"/>
    <property type="project" value="InterPro"/>
</dbReference>
<dbReference type="InterPro" id="IPR023346">
    <property type="entry name" value="Lysozyme-like_dom_sf"/>
</dbReference>
<dbReference type="InterPro" id="IPR050396">
    <property type="entry name" value="Glycosyltr_51/Transpeptidase"/>
</dbReference>
<evidence type="ECO:0000256" key="12">
    <source>
        <dbReference type="ARBA" id="ARBA00034000"/>
    </source>
</evidence>
<dbReference type="GO" id="GO:0008955">
    <property type="term" value="F:peptidoglycan glycosyltransferase activity"/>
    <property type="evidence" value="ECO:0007669"/>
    <property type="project" value="UniProtKB-EC"/>
</dbReference>
<dbReference type="Gene3D" id="3.40.710.10">
    <property type="entry name" value="DD-peptidase/beta-lactamase superfamily"/>
    <property type="match status" value="1"/>
</dbReference>
<keyword evidence="10" id="KW-0511">Multifunctional enzyme</keyword>
<sequence length="816" mass="86868">MRHTDGVLKLLGLCGLAGVLVAGVLFPAVGAAGMVSNRASDTVDATSTDLAGTDPPLMTTITDRDGVPIAYLYEQYRVLTPPDKIAPAMKAAIVAVEDRRFYEHQGVDWRGTVRAMLTNEMRGTVTQGASTLTQQYVKNYLVSVVARNNKEEQQRAQEQTVARKLREARIALQLEHRLSKDEILARYLNIVPFGANIYGVGAAAQAYFGTTPEKLSVAQAALLAGMVNSPIALNPLNYPERALERRNVVIDKMVESGSLDPGLAAEARREPLGIVNPMHVPSSNCIGAGPAFGFFCAYVVDYLERSGFTAQQLRTGGYTIRTTLDRNASLVAKQAAEAHVPKTTDGIANTMAIVQPGRDRHRVVALVANRDYGLDQDAGQTTLDLPSGVQNMFGAGSIYKIFTAAAALDRGMGIFNRIDVPQVYVSHRYVTGGRADCPRTGHYDDRWYCVTNASNGYPSSMTMQQALASSPNTGFVSLVDQIGMEPVLDMARRLGLRDSLQTNELGQPPRAGAERQEISQPQIEYFRDKPSFTLGPSPVSTLELANVAATLMSGGRWCPPTPIEAVLDAEGRPVPVNEAPCEAAVPEPLANTLVEGLSRDDDPAMAGTSAAAAAAAHWKRPLMAKTGTTQTNYSAGFVGAVPQYAGAVLTFNDGPRPRTICATTPPRLAVDCKGIFGGTVPAPTWYDAMTKILAGQPVLPLPPGDPRYEHGGDETQIPNVVGEDVEDATNRLHQAGYDVVTRARNSAAPGGTVVAQSPRGNALPGTTVTLFVSTGYLPVPQTTAAPPPPPPPVVVPGPGPGIPPPGPFGWWPGRGR</sequence>
<dbReference type="OrthoDB" id="9766909at2"/>
<dbReference type="InterPro" id="IPR001460">
    <property type="entry name" value="PCN-bd_Tpept"/>
</dbReference>
<evidence type="ECO:0000256" key="10">
    <source>
        <dbReference type="ARBA" id="ARBA00023268"/>
    </source>
</evidence>